<name>A0ABR6N9Y0_9SPHN</name>
<dbReference type="SUPFAM" id="SSF49785">
    <property type="entry name" value="Galactose-binding domain-like"/>
    <property type="match status" value="1"/>
</dbReference>
<dbReference type="NCBIfam" id="NF035944">
    <property type="entry name" value="PEPxxWA-CTERM"/>
    <property type="match status" value="1"/>
</dbReference>
<comment type="caution">
    <text evidence="5">The sequence shown here is derived from an EMBL/GenBank/DDBJ whole genome shotgun (WGS) entry which is preliminary data.</text>
</comment>
<gene>
    <name evidence="5" type="ORF">HNP60_000047</name>
</gene>
<keyword evidence="2" id="KW-0378">Hydrolase</keyword>
<reference evidence="5 6" key="1">
    <citation type="submission" date="2020-08" db="EMBL/GenBank/DDBJ databases">
        <title>Exploring microbial biodiversity for novel pathways involved in the catabolism of aromatic compounds derived from lignin.</title>
        <authorList>
            <person name="Elkins J."/>
        </authorList>
    </citation>
    <scope>NUCLEOTIDE SEQUENCE [LARGE SCALE GENOMIC DNA]</scope>
    <source>
        <strain evidence="5 6">B1D3A</strain>
    </source>
</reference>
<organism evidence="5 6">
    <name type="scientific">Sphingobium lignivorans</name>
    <dbReference type="NCBI Taxonomy" id="2735886"/>
    <lineage>
        <taxon>Bacteria</taxon>
        <taxon>Pseudomonadati</taxon>
        <taxon>Pseudomonadota</taxon>
        <taxon>Alphaproteobacteria</taxon>
        <taxon>Sphingomonadales</taxon>
        <taxon>Sphingomonadaceae</taxon>
        <taxon>Sphingobium</taxon>
    </lineage>
</organism>
<accession>A0ABR6N9Y0</accession>
<dbReference type="Gene3D" id="2.60.120.260">
    <property type="entry name" value="Galactose-binding domain-like"/>
    <property type="match status" value="1"/>
</dbReference>
<dbReference type="Proteomes" id="UP001138540">
    <property type="component" value="Unassembled WGS sequence"/>
</dbReference>
<keyword evidence="6" id="KW-1185">Reference proteome</keyword>
<proteinExistence type="predicted"/>
<dbReference type="NCBIfam" id="TIGR02595">
    <property type="entry name" value="PEP_CTERM"/>
    <property type="match status" value="1"/>
</dbReference>
<feature type="signal peptide" evidence="3">
    <location>
        <begin position="1"/>
        <end position="21"/>
    </location>
</feature>
<keyword evidence="1" id="KW-0645">Protease</keyword>
<evidence type="ECO:0000313" key="5">
    <source>
        <dbReference type="EMBL" id="MBB5984073.1"/>
    </source>
</evidence>
<protein>
    <submittedName>
        <fullName evidence="5">Subtilisin-like proprotein convertase family protein</fullName>
    </submittedName>
</protein>
<feature type="chain" id="PRO_5045517752" evidence="3">
    <location>
        <begin position="22"/>
        <end position="222"/>
    </location>
</feature>
<dbReference type="InterPro" id="IPR002884">
    <property type="entry name" value="P_dom"/>
</dbReference>
<evidence type="ECO:0000256" key="3">
    <source>
        <dbReference type="SAM" id="SignalP"/>
    </source>
</evidence>
<evidence type="ECO:0000256" key="2">
    <source>
        <dbReference type="ARBA" id="ARBA00022801"/>
    </source>
</evidence>
<dbReference type="RefSeq" id="WP_184148745.1">
    <property type="nucleotide sequence ID" value="NZ_JACHKA010000001.1"/>
</dbReference>
<evidence type="ECO:0000256" key="1">
    <source>
        <dbReference type="ARBA" id="ARBA00022670"/>
    </source>
</evidence>
<evidence type="ECO:0000259" key="4">
    <source>
        <dbReference type="PROSITE" id="PS51829"/>
    </source>
</evidence>
<evidence type="ECO:0000313" key="6">
    <source>
        <dbReference type="Proteomes" id="UP001138540"/>
    </source>
</evidence>
<dbReference type="InterPro" id="IPR008979">
    <property type="entry name" value="Galactose-bd-like_sf"/>
</dbReference>
<feature type="domain" description="P/Homo B" evidence="4">
    <location>
        <begin position="17"/>
        <end position="190"/>
    </location>
</feature>
<dbReference type="InterPro" id="IPR013424">
    <property type="entry name" value="Ice-binding_C"/>
</dbReference>
<dbReference type="EMBL" id="JACHKA010000001">
    <property type="protein sequence ID" value="MBB5984073.1"/>
    <property type="molecule type" value="Genomic_DNA"/>
</dbReference>
<sequence>MRSVKTLAIIGALIGATPALAVDFTFTGPTAIPGNGTFGPAADFPIEFSVSGLGTVTDVNVTLTGLTHSYSDDLQMILVSAAGTRVLLMNEAGGPANWNNDTVTFDQSAAAAMPNSFGGTNFNIPSGSYKPSAYSVGPVLSLLIDGDNLDLFNGEDANGTWKLFISDVSLFDAGSVQGVTLSIDALTPPPAVPEPATWAMLIGGFALTGLAMRRSATRVSFA</sequence>
<keyword evidence="3" id="KW-0732">Signal</keyword>
<dbReference type="PROSITE" id="PS51829">
    <property type="entry name" value="P_HOMO_B"/>
    <property type="match status" value="1"/>
</dbReference>